<protein>
    <submittedName>
        <fullName evidence="1">Uncharacterized protein</fullName>
    </submittedName>
</protein>
<dbReference type="RefSeq" id="WP_238231171.1">
    <property type="nucleotide sequence ID" value="NZ_BPQO01000022.1"/>
</dbReference>
<proteinExistence type="predicted"/>
<keyword evidence="2" id="KW-1185">Reference proteome</keyword>
<dbReference type="EMBL" id="BPQO01000022">
    <property type="protein sequence ID" value="GJD90970.1"/>
    <property type="molecule type" value="Genomic_DNA"/>
</dbReference>
<organism evidence="1 2">
    <name type="scientific">Methylobacterium hispanicum</name>
    <dbReference type="NCBI Taxonomy" id="270350"/>
    <lineage>
        <taxon>Bacteria</taxon>
        <taxon>Pseudomonadati</taxon>
        <taxon>Pseudomonadota</taxon>
        <taxon>Alphaproteobacteria</taxon>
        <taxon>Hyphomicrobiales</taxon>
        <taxon>Methylobacteriaceae</taxon>
        <taxon>Methylobacterium</taxon>
    </lineage>
</organism>
<reference evidence="1" key="2">
    <citation type="submission" date="2021-08" db="EMBL/GenBank/DDBJ databases">
        <authorList>
            <person name="Tani A."/>
            <person name="Ola A."/>
            <person name="Ogura Y."/>
            <person name="Katsura K."/>
            <person name="Hayashi T."/>
        </authorList>
    </citation>
    <scope>NUCLEOTIDE SEQUENCE</scope>
    <source>
        <strain evidence="1">DSM 16372</strain>
    </source>
</reference>
<reference evidence="1" key="1">
    <citation type="journal article" date="2016" name="Front. Microbiol.">
        <title>Genome Sequence of the Piezophilic, Mesophilic Sulfate-Reducing Bacterium Desulfovibrio indicus J2T.</title>
        <authorList>
            <person name="Cao J."/>
            <person name="Maignien L."/>
            <person name="Shao Z."/>
            <person name="Alain K."/>
            <person name="Jebbar M."/>
        </authorList>
    </citation>
    <scope>NUCLEOTIDE SEQUENCE</scope>
    <source>
        <strain evidence="1">DSM 16372</strain>
    </source>
</reference>
<comment type="caution">
    <text evidence="1">The sequence shown here is derived from an EMBL/GenBank/DDBJ whole genome shotgun (WGS) entry which is preliminary data.</text>
</comment>
<evidence type="ECO:0000313" key="2">
    <source>
        <dbReference type="Proteomes" id="UP001055247"/>
    </source>
</evidence>
<dbReference type="AlphaFoldDB" id="A0AAV4ZSN5"/>
<evidence type="ECO:0000313" key="1">
    <source>
        <dbReference type="EMBL" id="GJD90970.1"/>
    </source>
</evidence>
<sequence>MGDKHRYGLSIVIAAAHELGDAEADAVRAGVERAVQGVLGDDGTASATLADRRTIVLSLEADRELGQDAEEAFSLAAQEVVFDALDAGDALRVGRLEPVADPASPKA</sequence>
<name>A0AAV4ZSN5_9HYPH</name>
<accession>A0AAV4ZSN5</accession>
<dbReference type="Proteomes" id="UP001055247">
    <property type="component" value="Unassembled WGS sequence"/>
</dbReference>
<gene>
    <name evidence="1" type="ORF">BHAOGJBA_4514</name>
</gene>